<dbReference type="AlphaFoldDB" id="A0A1E3BP45"/>
<evidence type="ECO:0000256" key="3">
    <source>
        <dbReference type="ARBA" id="ARBA00022692"/>
    </source>
</evidence>
<evidence type="ECO:0000256" key="7">
    <source>
        <dbReference type="SAM" id="Phobius"/>
    </source>
</evidence>
<dbReference type="CDD" id="cd02435">
    <property type="entry name" value="CCC1"/>
    <property type="match status" value="1"/>
</dbReference>
<feature type="transmembrane region" description="Helical" evidence="7">
    <location>
        <begin position="213"/>
        <end position="238"/>
    </location>
</feature>
<evidence type="ECO:0000256" key="2">
    <source>
        <dbReference type="ARBA" id="ARBA00007049"/>
    </source>
</evidence>
<comment type="caution">
    <text evidence="8">The sequence shown here is derived from an EMBL/GenBank/DDBJ whole genome shotgun (WGS) entry which is preliminary data.</text>
</comment>
<organism evidence="8 9">
    <name type="scientific">Aspergillus cristatus</name>
    <name type="common">Chinese Fuzhuan brick tea-fermentation fungus</name>
    <name type="synonym">Eurotium cristatum</name>
    <dbReference type="NCBI Taxonomy" id="573508"/>
    <lineage>
        <taxon>Eukaryota</taxon>
        <taxon>Fungi</taxon>
        <taxon>Dikarya</taxon>
        <taxon>Ascomycota</taxon>
        <taxon>Pezizomycotina</taxon>
        <taxon>Eurotiomycetes</taxon>
        <taxon>Eurotiomycetidae</taxon>
        <taxon>Eurotiales</taxon>
        <taxon>Aspergillaceae</taxon>
        <taxon>Aspergillus</taxon>
        <taxon>Aspergillus subgen. Aspergillus</taxon>
    </lineage>
</organism>
<dbReference type="Proteomes" id="UP000094569">
    <property type="component" value="Unassembled WGS sequence"/>
</dbReference>
<proteinExistence type="inferred from homology"/>
<dbReference type="OrthoDB" id="73465at2759"/>
<accession>A0A1E3BP45</accession>
<comment type="subcellular location">
    <subcellularLocation>
        <location evidence="1">Endomembrane system</location>
        <topology evidence="1">Multi-pass membrane protein</topology>
    </subcellularLocation>
</comment>
<keyword evidence="4 7" id="KW-1133">Transmembrane helix</keyword>
<feature type="transmembrane region" description="Helical" evidence="7">
    <location>
        <begin position="244"/>
        <end position="262"/>
    </location>
</feature>
<keyword evidence="3 7" id="KW-0812">Transmembrane</keyword>
<keyword evidence="5 7" id="KW-0472">Membrane</keyword>
<dbReference type="GO" id="GO:0012505">
    <property type="term" value="C:endomembrane system"/>
    <property type="evidence" value="ECO:0007669"/>
    <property type="project" value="UniProtKB-SubCell"/>
</dbReference>
<gene>
    <name evidence="8" type="ORF">SI65_00308</name>
</gene>
<feature type="compositionally biased region" description="Polar residues" evidence="6">
    <location>
        <begin position="48"/>
        <end position="60"/>
    </location>
</feature>
<evidence type="ECO:0000256" key="1">
    <source>
        <dbReference type="ARBA" id="ARBA00004127"/>
    </source>
</evidence>
<dbReference type="VEuPathDB" id="FungiDB:SI65_00308"/>
<name>A0A1E3BP45_ASPCR</name>
<feature type="transmembrane region" description="Helical" evidence="7">
    <location>
        <begin position="283"/>
        <end position="304"/>
    </location>
</feature>
<sequence length="307" mass="32753">MALLFIKQKFFPGQTNNRKSKDSSRKPLLSPEDSDTLHGFSDSDLESQRSYSTFRNPSDLENNDYDTDSTSSGSTRARINPRIVSDAILGLSDGLTVPFALSAGLSALGKTKVVVLGGLAELTAGALSMGLGGYVGAKSEAESYETTVRETKELIETSPIETGAIVHNIFSSHGIPSDVVSQINASLHASHDRLLEFLITFHHKESQPDCNQAWISAITLAIGYFVGGFIPLIPYFIADQVIAALYYSIGVMAVTLLAFGYIKTCIVRGWSGRENIIAGIRGGIEMCFVGGVAAGAAIALVRLIDAA</sequence>
<dbReference type="STRING" id="573508.A0A1E3BP45"/>
<dbReference type="InterPro" id="IPR008217">
    <property type="entry name" value="Ccc1_fam"/>
</dbReference>
<comment type="similarity">
    <text evidence="2">Belongs to the CCC1 family.</text>
</comment>
<evidence type="ECO:0000256" key="4">
    <source>
        <dbReference type="ARBA" id="ARBA00022989"/>
    </source>
</evidence>
<keyword evidence="9" id="KW-1185">Reference proteome</keyword>
<reference evidence="8 9" key="1">
    <citation type="journal article" date="2016" name="BMC Genomics">
        <title>Comparative genomic and transcriptomic analyses of the Fuzhuan brick tea-fermentation fungus Aspergillus cristatus.</title>
        <authorList>
            <person name="Ge Y."/>
            <person name="Wang Y."/>
            <person name="Liu Y."/>
            <person name="Tan Y."/>
            <person name="Ren X."/>
            <person name="Zhang X."/>
            <person name="Hyde K.D."/>
            <person name="Liu Y."/>
            <person name="Liu Z."/>
        </authorList>
    </citation>
    <scope>NUCLEOTIDE SEQUENCE [LARGE SCALE GENOMIC DNA]</scope>
    <source>
        <strain evidence="8 9">GZAAS20.1005</strain>
    </source>
</reference>
<protein>
    <recommendedName>
        <fullName evidence="10">Protein CCC1</fullName>
    </recommendedName>
</protein>
<evidence type="ECO:0008006" key="10">
    <source>
        <dbReference type="Google" id="ProtNLM"/>
    </source>
</evidence>
<evidence type="ECO:0000313" key="8">
    <source>
        <dbReference type="EMBL" id="ODM22719.1"/>
    </source>
</evidence>
<evidence type="ECO:0000256" key="6">
    <source>
        <dbReference type="SAM" id="MobiDB-lite"/>
    </source>
</evidence>
<dbReference type="EMBL" id="JXNT01000001">
    <property type="protein sequence ID" value="ODM22719.1"/>
    <property type="molecule type" value="Genomic_DNA"/>
</dbReference>
<evidence type="ECO:0000313" key="9">
    <source>
        <dbReference type="Proteomes" id="UP000094569"/>
    </source>
</evidence>
<dbReference type="PANTHER" id="PTHR31851">
    <property type="entry name" value="FE(2+)/MN(2+) TRANSPORTER PCL1"/>
    <property type="match status" value="1"/>
</dbReference>
<feature type="region of interest" description="Disordered" evidence="6">
    <location>
        <begin position="13"/>
        <end position="77"/>
    </location>
</feature>
<evidence type="ECO:0000256" key="5">
    <source>
        <dbReference type="ARBA" id="ARBA00023136"/>
    </source>
</evidence>
<dbReference type="GO" id="GO:0005384">
    <property type="term" value="F:manganese ion transmembrane transporter activity"/>
    <property type="evidence" value="ECO:0007669"/>
    <property type="project" value="InterPro"/>
</dbReference>
<dbReference type="Pfam" id="PF01988">
    <property type="entry name" value="VIT1"/>
    <property type="match status" value="1"/>
</dbReference>
<dbReference type="GO" id="GO:0030026">
    <property type="term" value="P:intracellular manganese ion homeostasis"/>
    <property type="evidence" value="ECO:0007669"/>
    <property type="project" value="InterPro"/>
</dbReference>